<sequence>MYHHSNMSASSTGSYSKRLSSNNPFRPALLQEEARKSSVGTEDSSYQQWLSKQHIEEEDEEYSDYYSDGEENYRSMKAPSMKPRLYSTNSDSSMYVFPFSISFKHFQTSLKPI</sequence>
<feature type="region of interest" description="Disordered" evidence="1">
    <location>
        <begin position="1"/>
        <end position="68"/>
    </location>
</feature>
<evidence type="ECO:0000313" key="2">
    <source>
        <dbReference type="EMBL" id="GMG48649.1"/>
    </source>
</evidence>
<feature type="compositionally biased region" description="Polar residues" evidence="1">
    <location>
        <begin position="38"/>
        <end position="51"/>
    </location>
</feature>
<organism evidence="2 3">
    <name type="scientific">Ambrosiozyma monospora</name>
    <name type="common">Yeast</name>
    <name type="synonym">Endomycopsis monosporus</name>
    <dbReference type="NCBI Taxonomy" id="43982"/>
    <lineage>
        <taxon>Eukaryota</taxon>
        <taxon>Fungi</taxon>
        <taxon>Dikarya</taxon>
        <taxon>Ascomycota</taxon>
        <taxon>Saccharomycotina</taxon>
        <taxon>Pichiomycetes</taxon>
        <taxon>Pichiales</taxon>
        <taxon>Pichiaceae</taxon>
        <taxon>Ambrosiozyma</taxon>
    </lineage>
</organism>
<evidence type="ECO:0000256" key="1">
    <source>
        <dbReference type="SAM" id="MobiDB-lite"/>
    </source>
</evidence>
<reference evidence="2" key="1">
    <citation type="submission" date="2023-04" db="EMBL/GenBank/DDBJ databases">
        <title>Ambrosiozyma monospora NBRC 1965.</title>
        <authorList>
            <person name="Ichikawa N."/>
            <person name="Sato H."/>
            <person name="Tonouchi N."/>
        </authorList>
    </citation>
    <scope>NUCLEOTIDE SEQUENCE</scope>
    <source>
        <strain evidence="2">NBRC 1965</strain>
    </source>
</reference>
<feature type="compositionally biased region" description="Polar residues" evidence="1">
    <location>
        <begin position="1"/>
        <end position="24"/>
    </location>
</feature>
<gene>
    <name evidence="2" type="ORF">Amon01_000703500</name>
</gene>
<dbReference type="EMBL" id="BSXU01004899">
    <property type="protein sequence ID" value="GMG48649.1"/>
    <property type="molecule type" value="Genomic_DNA"/>
</dbReference>
<keyword evidence="3" id="KW-1185">Reference proteome</keyword>
<protein>
    <submittedName>
        <fullName evidence="2">Unnamed protein product</fullName>
    </submittedName>
</protein>
<dbReference type="Proteomes" id="UP001165063">
    <property type="component" value="Unassembled WGS sequence"/>
</dbReference>
<name>A0A9W6Z5E5_AMBMO</name>
<proteinExistence type="predicted"/>
<comment type="caution">
    <text evidence="2">The sequence shown here is derived from an EMBL/GenBank/DDBJ whole genome shotgun (WGS) entry which is preliminary data.</text>
</comment>
<accession>A0A9W6Z5E5</accession>
<dbReference type="OrthoDB" id="3993272at2759"/>
<dbReference type="AlphaFoldDB" id="A0A9W6Z5E5"/>
<evidence type="ECO:0000313" key="3">
    <source>
        <dbReference type="Proteomes" id="UP001165063"/>
    </source>
</evidence>
<feature type="compositionally biased region" description="Acidic residues" evidence="1">
    <location>
        <begin position="56"/>
        <end position="68"/>
    </location>
</feature>